<dbReference type="Proteomes" id="UP000570851">
    <property type="component" value="Unassembled WGS sequence"/>
</dbReference>
<keyword evidence="4" id="KW-1185">Reference proteome</keyword>
<keyword evidence="2" id="KW-0964">Secreted</keyword>
<evidence type="ECO:0008006" key="5">
    <source>
        <dbReference type="Google" id="ProtNLM"/>
    </source>
</evidence>
<dbReference type="InterPro" id="IPR011042">
    <property type="entry name" value="6-blade_b-propeller_TolB-like"/>
</dbReference>
<reference evidence="3 4" key="1">
    <citation type="submission" date="2019-11" db="EMBL/GenBank/DDBJ databases">
        <title>Comparison of genomes from free-living endosymbiotic cyanobacteria isolated from Azolla.</title>
        <authorList>
            <person name="Thiel T."/>
            <person name="Pratte B."/>
        </authorList>
    </citation>
    <scope>NUCLEOTIDE SEQUENCE [LARGE SCALE GENOMIC DNA]</scope>
    <source>
        <strain evidence="3 4">N2B</strain>
    </source>
</reference>
<evidence type="ECO:0000313" key="3">
    <source>
        <dbReference type="EMBL" id="MBC1300319.1"/>
    </source>
</evidence>
<comment type="subcellular location">
    <subcellularLocation>
        <location evidence="1">Secreted</location>
    </subcellularLocation>
</comment>
<evidence type="ECO:0000256" key="2">
    <source>
        <dbReference type="ARBA" id="ARBA00022525"/>
    </source>
</evidence>
<dbReference type="SUPFAM" id="SSF63829">
    <property type="entry name" value="Calcium-dependent phosphotriesterase"/>
    <property type="match status" value="1"/>
</dbReference>
<dbReference type="EMBL" id="JACKZP010000001">
    <property type="protein sequence ID" value="MBC1300319.1"/>
    <property type="molecule type" value="Genomic_DNA"/>
</dbReference>
<gene>
    <name evidence="3" type="ORF">GNE12_00115</name>
</gene>
<name>A0ABR6S1P1_ANAVA</name>
<dbReference type="RefSeq" id="WP_011320878.1">
    <property type="nucleotide sequence ID" value="NZ_JACKZP010000001.1"/>
</dbReference>
<dbReference type="InterPro" id="IPR017996">
    <property type="entry name" value="MRJP/yellow-related"/>
</dbReference>
<evidence type="ECO:0000313" key="4">
    <source>
        <dbReference type="Proteomes" id="UP000570851"/>
    </source>
</evidence>
<dbReference type="PANTHER" id="PTHR10009:SF18">
    <property type="entry name" value="PROTEIN YELLOW-LIKE PROTEIN"/>
    <property type="match status" value="1"/>
</dbReference>
<organism evidence="3 4">
    <name type="scientific">Trichormus variabilis N2B</name>
    <dbReference type="NCBI Taxonomy" id="2681315"/>
    <lineage>
        <taxon>Bacteria</taxon>
        <taxon>Bacillati</taxon>
        <taxon>Cyanobacteriota</taxon>
        <taxon>Cyanophyceae</taxon>
        <taxon>Nostocales</taxon>
        <taxon>Nostocaceae</taxon>
        <taxon>Trichormus</taxon>
    </lineage>
</organism>
<proteinExistence type="predicted"/>
<protein>
    <recommendedName>
        <fullName evidence="5">Major royal jelly protein</fullName>
    </recommendedName>
</protein>
<accession>A0ABR6S1P1</accession>
<dbReference type="PANTHER" id="PTHR10009">
    <property type="entry name" value="PROTEIN YELLOW-RELATED"/>
    <property type="match status" value="1"/>
</dbReference>
<dbReference type="GeneID" id="58721747"/>
<evidence type="ECO:0000256" key="1">
    <source>
        <dbReference type="ARBA" id="ARBA00004613"/>
    </source>
</evidence>
<dbReference type="Gene3D" id="2.120.10.30">
    <property type="entry name" value="TolB, C-terminal domain"/>
    <property type="match status" value="1"/>
</dbReference>
<comment type="caution">
    <text evidence="3">The sequence shown here is derived from an EMBL/GenBank/DDBJ whole genome shotgun (WGS) entry which is preliminary data.</text>
</comment>
<dbReference type="Pfam" id="PF03022">
    <property type="entry name" value="MRJP"/>
    <property type="match status" value="1"/>
</dbReference>
<sequence>MENLGDRLEVVAELSLAPGNITLTPDGRLFLSLHQFYQPEMQVAELTQDGLIPFPPQSGNAIITFDTVLGIKSDGNGIVWMLDNGNQSKSVPKLVAWDTLNNQLSRVIYLPPPITLSNSFVNDLAVDLIHNFVYISDPAPDDKAALIRVDLQTGLAARVLQGYPGIAPEDIDLVIDGVPVQIGQPDGTVIRPHLGVNGIVLDAENEWLYLSPMHSTSMYRIKSADLSNLQLTDAELGSKIERYSEKPICDGISIDKDHNIYVGDLAHSAIGVITSADRAYKLLVTDEKLSWTDSFNFGSDGYLYFDCNQLHHSAPLNAGENISAPPYYIFRLKPLAAGIVGR</sequence>